<dbReference type="Pfam" id="PF09699">
    <property type="entry name" value="Paired_CXXCH_1"/>
    <property type="match status" value="1"/>
</dbReference>
<dbReference type="RefSeq" id="WP_163297681.1">
    <property type="nucleotide sequence ID" value="NZ_JAAGRR010000007.1"/>
</dbReference>
<feature type="chain" id="PRO_5027045465" description="Doubled CXXCH motif domain-containing protein" evidence="1">
    <location>
        <begin position="24"/>
        <end position="349"/>
    </location>
</feature>
<evidence type="ECO:0000313" key="3">
    <source>
        <dbReference type="EMBL" id="NDY41522.1"/>
    </source>
</evidence>
<protein>
    <recommendedName>
        <fullName evidence="2">Doubled CXXCH motif domain-containing protein</fullName>
    </recommendedName>
</protein>
<evidence type="ECO:0000259" key="2">
    <source>
        <dbReference type="Pfam" id="PF09699"/>
    </source>
</evidence>
<feature type="domain" description="Doubled CXXCH motif" evidence="2">
    <location>
        <begin position="310"/>
        <end position="348"/>
    </location>
</feature>
<dbReference type="SUPFAM" id="SSF48695">
    <property type="entry name" value="Multiheme cytochromes"/>
    <property type="match status" value="1"/>
</dbReference>
<gene>
    <name evidence="3" type="ORF">G3N55_01465</name>
</gene>
<sequence length="349" mass="35641">MNGTRCGVFLALAAVLAAAPAAAKVTGPCAACHTMHNSQNGLSVVGGGPIPGLLNADCLGCHTGSNAGGTTPYVFSQSAPAYGTSGTEATTTTLAGGNFYWVANGNPRAGHNVQGAAPPDPDLGNTPPGGTALSTQLNCAGTNGCHGRRSDADPYRDMFGAHHQNDMTGWKDGTSLARSYRFLMGVQGLEDAAYEFRPTAAGHHNKYYGVDRATEADAAGTLSSLCGSCHGDFHHGTGQVASGTFGAGAWLRHPTDFDMSRATTSGEYAGYNGGGGTGNPYSVVSPVATSDTSTTLNTTVYSQAGDAVVMCASCHRAHGTPFAYALRWDYRSWPGGGTNGCAVCHTSKD</sequence>
<evidence type="ECO:0000313" key="4">
    <source>
        <dbReference type="Proteomes" id="UP000469346"/>
    </source>
</evidence>
<accession>A0A6N9TJT5</accession>
<dbReference type="AlphaFoldDB" id="A0A6N9TJT5"/>
<proteinExistence type="predicted"/>
<keyword evidence="4" id="KW-1185">Reference proteome</keyword>
<reference evidence="3 4" key="1">
    <citation type="submission" date="2020-02" db="EMBL/GenBank/DDBJ databases">
        <title>Comparative genomics of sulfur disproportionating microorganisms.</title>
        <authorList>
            <person name="Ward L.M."/>
            <person name="Bertran E."/>
            <person name="Johnston D.T."/>
        </authorList>
    </citation>
    <scope>NUCLEOTIDE SEQUENCE [LARGE SCALE GENOMIC DNA]</scope>
    <source>
        <strain evidence="3 4">DSM 100025</strain>
    </source>
</reference>
<dbReference type="InterPro" id="IPR010177">
    <property type="entry name" value="Paired_CXXCH_1"/>
</dbReference>
<organism evidence="3 4">
    <name type="scientific">Dissulfurirhabdus thermomarina</name>
    <dbReference type="NCBI Taxonomy" id="1765737"/>
    <lineage>
        <taxon>Bacteria</taxon>
        <taxon>Deltaproteobacteria</taxon>
        <taxon>Dissulfurirhabdaceae</taxon>
        <taxon>Dissulfurirhabdus</taxon>
    </lineage>
</organism>
<comment type="caution">
    <text evidence="3">The sequence shown here is derived from an EMBL/GenBank/DDBJ whole genome shotgun (WGS) entry which is preliminary data.</text>
</comment>
<evidence type="ECO:0000256" key="1">
    <source>
        <dbReference type="SAM" id="SignalP"/>
    </source>
</evidence>
<dbReference type="EMBL" id="JAAGRR010000007">
    <property type="protein sequence ID" value="NDY41522.1"/>
    <property type="molecule type" value="Genomic_DNA"/>
</dbReference>
<keyword evidence="1" id="KW-0732">Signal</keyword>
<feature type="signal peptide" evidence="1">
    <location>
        <begin position="1"/>
        <end position="23"/>
    </location>
</feature>
<name>A0A6N9TJT5_DISTH</name>
<dbReference type="InterPro" id="IPR036280">
    <property type="entry name" value="Multihaem_cyt_sf"/>
</dbReference>
<dbReference type="Proteomes" id="UP000469346">
    <property type="component" value="Unassembled WGS sequence"/>
</dbReference>